<dbReference type="PANTHER" id="PTHR31566:SF0">
    <property type="entry name" value="CYTOCHROME C BIOGENESIS PROTEIN CCS1, CHLOROPLASTIC"/>
    <property type="match status" value="1"/>
</dbReference>
<comment type="subcellular location">
    <subcellularLocation>
        <location evidence="1">Membrane</location>
        <topology evidence="1">Multi-pass membrane protein</topology>
    </subcellularLocation>
</comment>
<feature type="transmembrane region" description="Helical" evidence="6">
    <location>
        <begin position="46"/>
        <end position="73"/>
    </location>
</feature>
<sequence>MPDGLTPDEQQTVELSGAVGYYEAKKVSPGSPKEEKKKWSLRGTRLLAILSSLRLAISLFLILAFLTIFGTFIDQGREAGFYVSHYGDKWGKWIVRLKVDDIYHSWYYVSLLSLLCINALSCVYNRFPITFKSMFRERVNVSKEFLKKQREYRELTLSKDQYSEAEVQEHVKSVLAKKRYKTQTVNDGQETIVFGQKGVLGRIGSHTAHLSVIVILGGGLLGSLLGFRLFGTFYVHSTTFVPQGDFSLRVNKFWIDRYPNGMVKSYFSDLDVLKQGKVVQHKVISVNHPLEYDGLRFYQASFGNAFDRLDNAKVLIVNRVKKQFLGQVILPWNTLQPVSKTDLSLKVIRYVSDFAFDPKTNSVYSKSEKESNPAIQLAVFQNGKEIGRPWFFYNFPQIQVMKSLPYFIVFAGYKAPLYTGLEVAKDPGVKIVWAGSFLLVGGLFLSSYVYHRKIWARIRENSGNIQVILGGFGHKDKLGFEKEFQEVVREITSPRKQDFLDAKGSATAVAAG</sequence>
<keyword evidence="3" id="KW-0201">Cytochrome c-type biogenesis</keyword>
<reference evidence="8" key="1">
    <citation type="journal article" date="2020" name="mSystems">
        <title>Genome- and Community-Level Interaction Insights into Carbon Utilization and Element Cycling Functions of Hydrothermarchaeota in Hydrothermal Sediment.</title>
        <authorList>
            <person name="Zhou Z."/>
            <person name="Liu Y."/>
            <person name="Xu W."/>
            <person name="Pan J."/>
            <person name="Luo Z.H."/>
            <person name="Li M."/>
        </authorList>
    </citation>
    <scope>NUCLEOTIDE SEQUENCE [LARGE SCALE GENOMIC DNA]</scope>
    <source>
        <strain evidence="8">SpSt-902</strain>
    </source>
</reference>
<dbReference type="InterPro" id="IPR007816">
    <property type="entry name" value="ResB-like_domain"/>
</dbReference>
<dbReference type="PANTHER" id="PTHR31566">
    <property type="entry name" value="CYTOCHROME C BIOGENESIS PROTEIN CCS1, CHLOROPLASTIC"/>
    <property type="match status" value="1"/>
</dbReference>
<gene>
    <name evidence="8" type="ORF">ENX03_03175</name>
</gene>
<dbReference type="AlphaFoldDB" id="A0A7C3LS17"/>
<evidence type="ECO:0000259" key="7">
    <source>
        <dbReference type="Pfam" id="PF05140"/>
    </source>
</evidence>
<evidence type="ECO:0000256" key="4">
    <source>
        <dbReference type="ARBA" id="ARBA00022989"/>
    </source>
</evidence>
<name>A0A7C3LS17_9BACT</name>
<protein>
    <submittedName>
        <fullName evidence="8">Cytochrome c biogenesis protein ResB</fullName>
    </submittedName>
</protein>
<feature type="domain" description="ResB-like" evidence="7">
    <location>
        <begin position="53"/>
        <end position="384"/>
    </location>
</feature>
<keyword evidence="4 6" id="KW-1133">Transmembrane helix</keyword>
<evidence type="ECO:0000256" key="2">
    <source>
        <dbReference type="ARBA" id="ARBA00022692"/>
    </source>
</evidence>
<evidence type="ECO:0000256" key="3">
    <source>
        <dbReference type="ARBA" id="ARBA00022748"/>
    </source>
</evidence>
<keyword evidence="2 6" id="KW-0812">Transmembrane</keyword>
<keyword evidence="5 6" id="KW-0472">Membrane</keyword>
<dbReference type="GO" id="GO:0017004">
    <property type="term" value="P:cytochrome complex assembly"/>
    <property type="evidence" value="ECO:0007669"/>
    <property type="project" value="UniProtKB-KW"/>
</dbReference>
<dbReference type="EMBL" id="DTMM01000067">
    <property type="protein sequence ID" value="HFT92946.1"/>
    <property type="molecule type" value="Genomic_DNA"/>
</dbReference>
<dbReference type="GO" id="GO:0016020">
    <property type="term" value="C:membrane"/>
    <property type="evidence" value="ECO:0007669"/>
    <property type="project" value="UniProtKB-SubCell"/>
</dbReference>
<proteinExistence type="predicted"/>
<dbReference type="InterPro" id="IPR023494">
    <property type="entry name" value="Cyt_c_bgen_Ccs1/CcsB/ResB"/>
</dbReference>
<organism evidence="8">
    <name type="scientific">Leptospirillum ferriphilum</name>
    <dbReference type="NCBI Taxonomy" id="178606"/>
    <lineage>
        <taxon>Bacteria</taxon>
        <taxon>Pseudomonadati</taxon>
        <taxon>Nitrospirota</taxon>
        <taxon>Nitrospiria</taxon>
        <taxon>Nitrospirales</taxon>
        <taxon>Nitrospiraceae</taxon>
        <taxon>Leptospirillum</taxon>
    </lineage>
</organism>
<evidence type="ECO:0000256" key="5">
    <source>
        <dbReference type="ARBA" id="ARBA00023136"/>
    </source>
</evidence>
<evidence type="ECO:0000256" key="1">
    <source>
        <dbReference type="ARBA" id="ARBA00004141"/>
    </source>
</evidence>
<evidence type="ECO:0000313" key="8">
    <source>
        <dbReference type="EMBL" id="HFT92946.1"/>
    </source>
</evidence>
<accession>A0A7C3LS17</accession>
<evidence type="ECO:0000256" key="6">
    <source>
        <dbReference type="SAM" id="Phobius"/>
    </source>
</evidence>
<feature type="transmembrane region" description="Helical" evidence="6">
    <location>
        <begin position="431"/>
        <end position="450"/>
    </location>
</feature>
<feature type="transmembrane region" description="Helical" evidence="6">
    <location>
        <begin position="210"/>
        <end position="230"/>
    </location>
</feature>
<comment type="caution">
    <text evidence="8">The sequence shown here is derived from an EMBL/GenBank/DDBJ whole genome shotgun (WGS) entry which is preliminary data.</text>
</comment>
<dbReference type="Pfam" id="PF05140">
    <property type="entry name" value="ResB"/>
    <property type="match status" value="1"/>
</dbReference>
<feature type="transmembrane region" description="Helical" evidence="6">
    <location>
        <begin position="106"/>
        <end position="127"/>
    </location>
</feature>